<comment type="similarity">
    <text evidence="1">Belongs to the sulfotransferase 1 family.</text>
</comment>
<feature type="domain" description="Sulfotransferase" evidence="3">
    <location>
        <begin position="16"/>
        <end position="279"/>
    </location>
</feature>
<organism evidence="4">
    <name type="scientific">marine metagenome</name>
    <dbReference type="NCBI Taxonomy" id="408172"/>
    <lineage>
        <taxon>unclassified sequences</taxon>
        <taxon>metagenomes</taxon>
        <taxon>ecological metagenomes</taxon>
    </lineage>
</organism>
<gene>
    <name evidence="4" type="ORF">METZ01_LOCUS250365</name>
</gene>
<dbReference type="InterPro" id="IPR000863">
    <property type="entry name" value="Sulfotransferase_dom"/>
</dbReference>
<dbReference type="GO" id="GO:0008146">
    <property type="term" value="F:sulfotransferase activity"/>
    <property type="evidence" value="ECO:0007669"/>
    <property type="project" value="InterPro"/>
</dbReference>
<keyword evidence="2" id="KW-0808">Transferase</keyword>
<accession>A0A382IFU9</accession>
<dbReference type="Pfam" id="PF00685">
    <property type="entry name" value="Sulfotransfer_1"/>
    <property type="match status" value="1"/>
</dbReference>
<protein>
    <recommendedName>
        <fullName evidence="3">Sulfotransferase domain-containing protein</fullName>
    </recommendedName>
</protein>
<evidence type="ECO:0000313" key="4">
    <source>
        <dbReference type="EMBL" id="SVB97511.1"/>
    </source>
</evidence>
<reference evidence="4" key="1">
    <citation type="submission" date="2018-05" db="EMBL/GenBank/DDBJ databases">
        <authorList>
            <person name="Lanie J.A."/>
            <person name="Ng W.-L."/>
            <person name="Kazmierczak K.M."/>
            <person name="Andrzejewski T.M."/>
            <person name="Davidsen T.M."/>
            <person name="Wayne K.J."/>
            <person name="Tettelin H."/>
            <person name="Glass J.I."/>
            <person name="Rusch D."/>
            <person name="Podicherti R."/>
            <person name="Tsui H.-C.T."/>
            <person name="Winkler M.E."/>
        </authorList>
    </citation>
    <scope>NUCLEOTIDE SEQUENCE</scope>
</reference>
<proteinExistence type="inferred from homology"/>
<dbReference type="Gene3D" id="3.40.50.300">
    <property type="entry name" value="P-loop containing nucleotide triphosphate hydrolases"/>
    <property type="match status" value="1"/>
</dbReference>
<evidence type="ECO:0000259" key="3">
    <source>
        <dbReference type="Pfam" id="PF00685"/>
    </source>
</evidence>
<evidence type="ECO:0000256" key="1">
    <source>
        <dbReference type="ARBA" id="ARBA00005771"/>
    </source>
</evidence>
<dbReference type="SUPFAM" id="SSF52540">
    <property type="entry name" value="P-loop containing nucleoside triphosphate hydrolases"/>
    <property type="match status" value="1"/>
</dbReference>
<dbReference type="EMBL" id="UINC01066616">
    <property type="protein sequence ID" value="SVB97511.1"/>
    <property type="molecule type" value="Genomic_DNA"/>
</dbReference>
<name>A0A382IFU9_9ZZZZ</name>
<dbReference type="AlphaFoldDB" id="A0A382IFU9"/>
<evidence type="ECO:0000256" key="2">
    <source>
        <dbReference type="ARBA" id="ARBA00022679"/>
    </source>
</evidence>
<dbReference type="PANTHER" id="PTHR11783">
    <property type="entry name" value="SULFOTRANSFERASE SULT"/>
    <property type="match status" value="1"/>
</dbReference>
<sequence length="293" mass="34530">MNDSIKQYVENDKKIIFISSYPKSGNTWLRCIISALLNNQDGKFKFDDLNKIGLFSRESHFKHFKNLQYQENGNLDFNFVSNHWIKAQQKINLENEEVKFFKSHSVQKISDRFFTDETVCLGFIYIVRDPRDVAISYTHHCGGNLDVAIDTMLFNEKNYSSRHKTNELISTWEYHLFSWKKFNTVPRLFIKYEDMLEDTKKILLQIMDFINNLVNSSISQDSNLIDSVLSSTNFNYLQSLERNKGFKFKEETNNVPFFRKGVSNQWKSVLSYNQLNLIENELATPMQHLGYLS</sequence>
<dbReference type="InterPro" id="IPR027417">
    <property type="entry name" value="P-loop_NTPase"/>
</dbReference>